<reference evidence="1" key="1">
    <citation type="submission" date="2024-05" db="EMBL/GenBank/DDBJ databases">
        <title>30 novel species of actinomycetes from the DSMZ collection.</title>
        <authorList>
            <person name="Nouioui I."/>
        </authorList>
    </citation>
    <scope>NUCLEOTIDE SEQUENCE</scope>
    <source>
        <strain evidence="1">DSM 41014</strain>
    </source>
</reference>
<accession>A0ABU2UTA0</accession>
<evidence type="ECO:0000313" key="2">
    <source>
        <dbReference type="Proteomes" id="UP001180489"/>
    </source>
</evidence>
<name>A0ABU2UTA0_9ACTN</name>
<comment type="caution">
    <text evidence="1">The sequence shown here is derived from an EMBL/GenBank/DDBJ whole genome shotgun (WGS) entry which is preliminary data.</text>
</comment>
<gene>
    <name evidence="1" type="ORF">RM863_30730</name>
</gene>
<dbReference type="EMBL" id="JAVRFF010000043">
    <property type="protein sequence ID" value="MDT0476512.1"/>
    <property type="molecule type" value="Genomic_DNA"/>
</dbReference>
<protein>
    <submittedName>
        <fullName evidence="1">Uncharacterized protein</fullName>
    </submittedName>
</protein>
<sequence length="102" mass="11648">MSRSVGRHTADPCPRCRVEAVRLGRPTTVGGREVVAYSCERCAHEWNRPVEDDVEIDDTVRVDLPEATLYGSVQQREGDRVQVRGPAGAWLLWVERWRVIVY</sequence>
<evidence type="ECO:0000313" key="1">
    <source>
        <dbReference type="EMBL" id="MDT0476512.1"/>
    </source>
</evidence>
<proteinExistence type="predicted"/>
<organism evidence="1 2">
    <name type="scientific">Streptomyces hintoniae</name>
    <dbReference type="NCBI Taxonomy" id="3075521"/>
    <lineage>
        <taxon>Bacteria</taxon>
        <taxon>Bacillati</taxon>
        <taxon>Actinomycetota</taxon>
        <taxon>Actinomycetes</taxon>
        <taxon>Kitasatosporales</taxon>
        <taxon>Streptomycetaceae</taxon>
        <taxon>Streptomyces</taxon>
    </lineage>
</organism>
<dbReference type="Proteomes" id="UP001180489">
    <property type="component" value="Unassembled WGS sequence"/>
</dbReference>
<dbReference type="RefSeq" id="WP_280904264.1">
    <property type="nucleotide sequence ID" value="NZ_JAVRFF010000043.1"/>
</dbReference>
<keyword evidence="2" id="KW-1185">Reference proteome</keyword>